<reference evidence="17 18" key="1">
    <citation type="submission" date="2019-09" db="EMBL/GenBank/DDBJ databases">
        <title>Bird 10,000 Genomes (B10K) Project - Family phase.</title>
        <authorList>
            <person name="Zhang G."/>
        </authorList>
    </citation>
    <scope>NUCLEOTIDE SEQUENCE [LARGE SCALE GENOMIC DNA]</scope>
    <source>
        <strain evidence="17">B10K-DU-012-55</strain>
        <tissue evidence="17">Muscle</tissue>
    </source>
</reference>
<keyword evidence="14" id="KW-0732">Signal</keyword>
<dbReference type="PROSITE" id="PS50893">
    <property type="entry name" value="ABC_TRANSPORTER_2"/>
    <property type="match status" value="1"/>
</dbReference>
<dbReference type="SUPFAM" id="SSF52540">
    <property type="entry name" value="P-loop containing nucleoside triphosphate hydrolases"/>
    <property type="match status" value="1"/>
</dbReference>
<gene>
    <name evidence="17" type="primary">Abcc2</name>
    <name evidence="17" type="ORF">DROARD_R03400</name>
</gene>
<keyword evidence="18" id="KW-1185">Reference proteome</keyword>
<dbReference type="FunFam" id="1.20.1560.10:FF:000001">
    <property type="entry name" value="ATP-binding cassette subfamily C member 1"/>
    <property type="match status" value="1"/>
</dbReference>
<evidence type="ECO:0000256" key="10">
    <source>
        <dbReference type="ARBA" id="ARBA00023136"/>
    </source>
</evidence>
<evidence type="ECO:0000256" key="2">
    <source>
        <dbReference type="ARBA" id="ARBA00009726"/>
    </source>
</evidence>
<protein>
    <recommendedName>
        <fullName evidence="11">ABC-type glutathione-S-conjugate transporter</fullName>
        <ecNumber evidence="11">7.6.2.3</ecNumber>
    </recommendedName>
</protein>
<keyword evidence="4 13" id="KW-0812">Transmembrane</keyword>
<dbReference type="InterPro" id="IPR011527">
    <property type="entry name" value="ABC1_TM_dom"/>
</dbReference>
<evidence type="ECO:0000256" key="13">
    <source>
        <dbReference type="SAM" id="Phobius"/>
    </source>
</evidence>
<name>A0A7K5XB12_9CHAR</name>
<dbReference type="GO" id="GO:0015431">
    <property type="term" value="F:ABC-type glutathione S-conjugate transporter activity"/>
    <property type="evidence" value="ECO:0007669"/>
    <property type="project" value="UniProtKB-EC"/>
</dbReference>
<evidence type="ECO:0000256" key="14">
    <source>
        <dbReference type="SAM" id="SignalP"/>
    </source>
</evidence>
<keyword evidence="6" id="KW-0547">Nucleotide-binding</keyword>
<evidence type="ECO:0000256" key="7">
    <source>
        <dbReference type="ARBA" id="ARBA00022840"/>
    </source>
</evidence>
<evidence type="ECO:0000256" key="4">
    <source>
        <dbReference type="ARBA" id="ARBA00022692"/>
    </source>
</evidence>
<dbReference type="PANTHER" id="PTHR24223:SF176">
    <property type="entry name" value="ATP-BINDING CASSETTE SUB-FAMILY C MEMBER 2"/>
    <property type="match status" value="1"/>
</dbReference>
<evidence type="ECO:0000256" key="6">
    <source>
        <dbReference type="ARBA" id="ARBA00022741"/>
    </source>
</evidence>
<comment type="caution">
    <text evidence="17">The sequence shown here is derived from an EMBL/GenBank/DDBJ whole genome shotgun (WGS) entry which is preliminary data.</text>
</comment>
<dbReference type="FunFam" id="3.40.50.300:FF:000074">
    <property type="entry name" value="Multidrug resistance-associated protein 5 isoform 1"/>
    <property type="match status" value="1"/>
</dbReference>
<dbReference type="InterPro" id="IPR027417">
    <property type="entry name" value="P-loop_NTPase"/>
</dbReference>
<dbReference type="CDD" id="cd03244">
    <property type="entry name" value="ABCC_MRP_domain2"/>
    <property type="match status" value="1"/>
</dbReference>
<dbReference type="SUPFAM" id="SSF90123">
    <property type="entry name" value="ABC transporter transmembrane region"/>
    <property type="match status" value="1"/>
</dbReference>
<dbReference type="InterPro" id="IPR003439">
    <property type="entry name" value="ABC_transporter-like_ATP-bd"/>
</dbReference>
<dbReference type="GO" id="GO:0016324">
    <property type="term" value="C:apical plasma membrane"/>
    <property type="evidence" value="ECO:0007669"/>
    <property type="project" value="TreeGrafter"/>
</dbReference>
<dbReference type="InterPro" id="IPR003593">
    <property type="entry name" value="AAA+_ATPase"/>
</dbReference>
<dbReference type="Pfam" id="PF00664">
    <property type="entry name" value="ABC_membrane"/>
    <property type="match status" value="1"/>
</dbReference>
<comment type="catalytic activity">
    <reaction evidence="12">
        <text>leukotriene C4(in) + ATP + H2O = leukotriene C4(out) + ADP + phosphate + H(+)</text>
        <dbReference type="Rhea" id="RHEA:38963"/>
        <dbReference type="ChEBI" id="CHEBI:15377"/>
        <dbReference type="ChEBI" id="CHEBI:15378"/>
        <dbReference type="ChEBI" id="CHEBI:30616"/>
        <dbReference type="ChEBI" id="CHEBI:43474"/>
        <dbReference type="ChEBI" id="CHEBI:57973"/>
        <dbReference type="ChEBI" id="CHEBI:456216"/>
    </reaction>
    <physiologicalReaction direction="left-to-right" evidence="12">
        <dbReference type="Rhea" id="RHEA:38964"/>
    </physiologicalReaction>
</comment>
<dbReference type="SMART" id="SM00382">
    <property type="entry name" value="AAA"/>
    <property type="match status" value="1"/>
</dbReference>
<evidence type="ECO:0000256" key="5">
    <source>
        <dbReference type="ARBA" id="ARBA00022737"/>
    </source>
</evidence>
<dbReference type="PROSITE" id="PS50929">
    <property type="entry name" value="ABC_TM1F"/>
    <property type="match status" value="1"/>
</dbReference>
<dbReference type="GO" id="GO:0005524">
    <property type="term" value="F:ATP binding"/>
    <property type="evidence" value="ECO:0007669"/>
    <property type="project" value="UniProtKB-KW"/>
</dbReference>
<evidence type="ECO:0000313" key="17">
    <source>
        <dbReference type="EMBL" id="NWU50627.1"/>
    </source>
</evidence>
<dbReference type="InterPro" id="IPR050173">
    <property type="entry name" value="ABC_transporter_C-like"/>
</dbReference>
<organism evidence="17 18">
    <name type="scientific">Dromas ardeola</name>
    <dbReference type="NCBI Taxonomy" id="458190"/>
    <lineage>
        <taxon>Eukaryota</taxon>
        <taxon>Metazoa</taxon>
        <taxon>Chordata</taxon>
        <taxon>Craniata</taxon>
        <taxon>Vertebrata</taxon>
        <taxon>Euteleostomi</taxon>
        <taxon>Archelosauria</taxon>
        <taxon>Archosauria</taxon>
        <taxon>Dinosauria</taxon>
        <taxon>Saurischia</taxon>
        <taxon>Theropoda</taxon>
        <taxon>Coelurosauria</taxon>
        <taxon>Aves</taxon>
        <taxon>Neognathae</taxon>
        <taxon>Neoaves</taxon>
        <taxon>Charadriiformes</taxon>
        <taxon>Dromadidae</taxon>
        <taxon>Dromas</taxon>
    </lineage>
</organism>
<dbReference type="EC" id="7.6.2.3" evidence="11"/>
<evidence type="ECO:0000256" key="11">
    <source>
        <dbReference type="ARBA" id="ARBA00024220"/>
    </source>
</evidence>
<evidence type="ECO:0000256" key="9">
    <source>
        <dbReference type="ARBA" id="ARBA00022989"/>
    </source>
</evidence>
<feature type="non-terminal residue" evidence="17">
    <location>
        <position position="1"/>
    </location>
</feature>
<keyword evidence="10 13" id="KW-0472">Membrane</keyword>
<feature type="transmembrane region" description="Helical" evidence="13">
    <location>
        <begin position="71"/>
        <end position="102"/>
    </location>
</feature>
<dbReference type="GO" id="GO:0012505">
    <property type="term" value="C:endomembrane system"/>
    <property type="evidence" value="ECO:0007669"/>
    <property type="project" value="UniProtKB-SubCell"/>
</dbReference>
<keyword evidence="8" id="KW-1278">Translocase</keyword>
<keyword evidence="3" id="KW-0813">Transport</keyword>
<sequence>LFLLFATILCAQGAVRASRVLHQQLLSNILRVPMSFFDTTPSGRIVNRFAKDIFTIDETIPMSFRSWLSCFMAIISTLLMISLATPFFALIIIPLSIFYYFVLRFYVSTSRQLRRLDSVTRSPIYSHFGETVSGLSVIRAYGHQERFLQQNESTMDINQKTVYSWIISNRWLAIRLEFVGTLVIFFSALLAVISKSTLEGGIVGLSVSSALNVTQTLNWLVRTSSELETNIVAVERVHEYTKVKNEVRRPGAGQTSAAQLGASQHCRGRKAHQTKTESICPVFFNPATSSKYLLPQVGVVGRTGAGKSSLTNCLFRVLEAAGGTIIIDEVDIATIGLHDLRQNLTIIPQDPVLFTGTLRMNLDPFDQYTDEEVWKALELAHLKTYVQALPEGLQHLVSEGGENLSVGQRQLVCLARALLRKAKILILDEATAAVDLETDHLIQTTIRSEFADCTVLTIAHRLHTIMDSNRVMVLQAGRIVEYDSPEELLKKQGVFSTMAKDAGITNTESTTL</sequence>
<dbReference type="Proteomes" id="UP000586671">
    <property type="component" value="Unassembled WGS sequence"/>
</dbReference>
<dbReference type="EMBL" id="VYZM01008036">
    <property type="protein sequence ID" value="NWU50627.1"/>
    <property type="molecule type" value="Genomic_DNA"/>
</dbReference>
<keyword evidence="9 13" id="KW-1133">Transmembrane helix</keyword>
<dbReference type="PANTHER" id="PTHR24223">
    <property type="entry name" value="ATP-BINDING CASSETTE SUB-FAMILY C"/>
    <property type="match status" value="1"/>
</dbReference>
<dbReference type="InterPro" id="IPR036640">
    <property type="entry name" value="ABC1_TM_sf"/>
</dbReference>
<dbReference type="CDD" id="cd18603">
    <property type="entry name" value="ABC_6TM_MRP1_2_3_6_D2_like"/>
    <property type="match status" value="1"/>
</dbReference>
<evidence type="ECO:0000256" key="8">
    <source>
        <dbReference type="ARBA" id="ARBA00022967"/>
    </source>
</evidence>
<dbReference type="Gene3D" id="1.20.1560.10">
    <property type="entry name" value="ABC transporter type 1, transmembrane domain"/>
    <property type="match status" value="1"/>
</dbReference>
<keyword evidence="5" id="KW-0677">Repeat</keyword>
<feature type="non-terminal residue" evidence="17">
    <location>
        <position position="512"/>
    </location>
</feature>
<dbReference type="PROSITE" id="PS00211">
    <property type="entry name" value="ABC_TRANSPORTER_1"/>
    <property type="match status" value="1"/>
</dbReference>
<feature type="signal peptide" evidence="14">
    <location>
        <begin position="1"/>
        <end position="17"/>
    </location>
</feature>
<evidence type="ECO:0000313" key="18">
    <source>
        <dbReference type="Proteomes" id="UP000586671"/>
    </source>
</evidence>
<feature type="chain" id="PRO_5029599416" description="ABC-type glutathione-S-conjugate transporter" evidence="14">
    <location>
        <begin position="18"/>
        <end position="512"/>
    </location>
</feature>
<comment type="similarity">
    <text evidence="2">Belongs to the ABC transporter superfamily. ABCC family. Conjugate transporter (TC 3.A.1.208) subfamily.</text>
</comment>
<proteinExistence type="inferred from homology"/>
<dbReference type="GO" id="GO:0016887">
    <property type="term" value="F:ATP hydrolysis activity"/>
    <property type="evidence" value="ECO:0007669"/>
    <property type="project" value="InterPro"/>
</dbReference>
<dbReference type="Pfam" id="PF00005">
    <property type="entry name" value="ABC_tran"/>
    <property type="match status" value="1"/>
</dbReference>
<dbReference type="AlphaFoldDB" id="A0A7K5XB12"/>
<feature type="domain" description="ABC transporter" evidence="15">
    <location>
        <begin position="268"/>
        <end position="501"/>
    </location>
</feature>
<evidence type="ECO:0000256" key="3">
    <source>
        <dbReference type="ARBA" id="ARBA00022448"/>
    </source>
</evidence>
<dbReference type="Gene3D" id="3.40.50.300">
    <property type="entry name" value="P-loop containing nucleotide triphosphate hydrolases"/>
    <property type="match status" value="1"/>
</dbReference>
<dbReference type="InterPro" id="IPR017871">
    <property type="entry name" value="ABC_transporter-like_CS"/>
</dbReference>
<feature type="domain" description="ABC transmembrane type-1" evidence="16">
    <location>
        <begin position="1"/>
        <end position="229"/>
    </location>
</feature>
<evidence type="ECO:0000256" key="1">
    <source>
        <dbReference type="ARBA" id="ARBA00004127"/>
    </source>
</evidence>
<evidence type="ECO:0000256" key="12">
    <source>
        <dbReference type="ARBA" id="ARBA00047523"/>
    </source>
</evidence>
<comment type="subcellular location">
    <subcellularLocation>
        <location evidence="1">Endomembrane system</location>
        <topology evidence="1">Multi-pass membrane protein</topology>
    </subcellularLocation>
</comment>
<evidence type="ECO:0000259" key="15">
    <source>
        <dbReference type="PROSITE" id="PS50893"/>
    </source>
</evidence>
<keyword evidence="7" id="KW-0067">ATP-binding</keyword>
<feature type="transmembrane region" description="Helical" evidence="13">
    <location>
        <begin position="172"/>
        <end position="193"/>
    </location>
</feature>
<evidence type="ECO:0000259" key="16">
    <source>
        <dbReference type="PROSITE" id="PS50929"/>
    </source>
</evidence>
<accession>A0A7K5XB12</accession>